<keyword evidence="5" id="KW-1185">Reference proteome</keyword>
<keyword evidence="2" id="KW-0539">Nucleus</keyword>
<comment type="caution">
    <text evidence="4">The sequence shown here is derived from an EMBL/GenBank/DDBJ whole genome shotgun (WGS) entry which is preliminary data.</text>
</comment>
<dbReference type="GO" id="GO:0005634">
    <property type="term" value="C:nucleus"/>
    <property type="evidence" value="ECO:0007669"/>
    <property type="project" value="UniProtKB-SubCell"/>
</dbReference>
<dbReference type="EMBL" id="SELW01000553">
    <property type="protein sequence ID" value="TID21170.1"/>
    <property type="molecule type" value="Genomic_DNA"/>
</dbReference>
<gene>
    <name evidence="4" type="ORF">CANINC_003450</name>
</gene>
<comment type="subcellular location">
    <subcellularLocation>
        <location evidence="1">Nucleus</location>
    </subcellularLocation>
</comment>
<dbReference type="OrthoDB" id="8775810at2759"/>
<dbReference type="Proteomes" id="UP000307173">
    <property type="component" value="Unassembled WGS sequence"/>
</dbReference>
<proteinExistence type="predicted"/>
<reference evidence="4 5" key="1">
    <citation type="journal article" date="2019" name="Front. Genet.">
        <title>Whole-Genome Sequencing of the Opportunistic Yeast Pathogen Candida inconspicua Uncovers Its Hybrid Origin.</title>
        <authorList>
            <person name="Mixao V."/>
            <person name="Hansen A.P."/>
            <person name="Saus E."/>
            <person name="Boekhout T."/>
            <person name="Lass-Florl C."/>
            <person name="Gabaldon T."/>
        </authorList>
    </citation>
    <scope>NUCLEOTIDE SEQUENCE [LARGE SCALE GENOMIC DNA]</scope>
    <source>
        <strain evidence="4 5">CBS 180</strain>
    </source>
</reference>
<dbReference type="GO" id="GO:0006260">
    <property type="term" value="P:DNA replication"/>
    <property type="evidence" value="ECO:0007669"/>
    <property type="project" value="InterPro"/>
</dbReference>
<feature type="region of interest" description="Disordered" evidence="3">
    <location>
        <begin position="469"/>
        <end position="503"/>
    </location>
</feature>
<evidence type="ECO:0000256" key="2">
    <source>
        <dbReference type="ARBA" id="ARBA00023242"/>
    </source>
</evidence>
<name>A0A4T0WYN4_9ASCO</name>
<dbReference type="STRING" id="52247.A0A4T0WYN4"/>
<evidence type="ECO:0000313" key="5">
    <source>
        <dbReference type="Proteomes" id="UP000307173"/>
    </source>
</evidence>
<dbReference type="Pfam" id="PF11719">
    <property type="entry name" value="Drc1-Sld2"/>
    <property type="match status" value="1"/>
</dbReference>
<dbReference type="InterPro" id="IPR021110">
    <property type="entry name" value="DNA_rep_checkpnt_protein"/>
</dbReference>
<evidence type="ECO:0000313" key="4">
    <source>
        <dbReference type="EMBL" id="TID21170.1"/>
    </source>
</evidence>
<protein>
    <recommendedName>
        <fullName evidence="6">DNA replication regulator SLD2</fullName>
    </recommendedName>
</protein>
<evidence type="ECO:0000256" key="1">
    <source>
        <dbReference type="ARBA" id="ARBA00004123"/>
    </source>
</evidence>
<evidence type="ECO:0008006" key="6">
    <source>
        <dbReference type="Google" id="ProtNLM"/>
    </source>
</evidence>
<sequence>MTDLSTEAKYHLLRKYAHRLKLQLKEHTGESFTKGSPLDNKLHTYKKLKKLIQSYSLHPNHEINVKIVKQIDSYYDVFKSKLEKKTNAQLPAKESTDIKKLEVSIQKKPEVEETDYDSNEDEITEVGPTPQLNGRVLTIFDIQTSPEKIDVSPLKGKQVPALEFDINLTNQNHIPNDDDIFKTPSKPASKNQKDISLLSALSSTSKKLTFTEPENNKEFSTPEKATKTQLTLLKTPQYIKENTRKMSKIDIMILEDDWSEDDFDLDESVIDIGDDEDITAELNQLENLPALDEEMIAKTEPSPLIKRTGRSLFQIHSDAKGLKRNLSSLQSLLGEGDDVIVDDSGRKSLNSLQDGESTTDNLHNKIDLDDEYDPHARLRIKMKTIKRSTRRAKLKTENVNLKDEMEDFDIHALARGEVNGLNVESKQAKITSKTSTVIQMPTNNKFDLEEQDSDDDVYERKDLQQLQSELSTSKGKGKHPLSNNFVRLKINRGNRGGRFGRRR</sequence>
<evidence type="ECO:0000256" key="3">
    <source>
        <dbReference type="SAM" id="MobiDB-lite"/>
    </source>
</evidence>
<accession>A0A4T0WYN4</accession>
<organism evidence="4 5">
    <name type="scientific">Pichia inconspicua</name>
    <dbReference type="NCBI Taxonomy" id="52247"/>
    <lineage>
        <taxon>Eukaryota</taxon>
        <taxon>Fungi</taxon>
        <taxon>Dikarya</taxon>
        <taxon>Ascomycota</taxon>
        <taxon>Saccharomycotina</taxon>
        <taxon>Pichiomycetes</taxon>
        <taxon>Pichiales</taxon>
        <taxon>Pichiaceae</taxon>
        <taxon>Pichia</taxon>
    </lineage>
</organism>
<dbReference type="AlphaFoldDB" id="A0A4T0WYN4"/>